<dbReference type="OrthoDB" id="9802248at2"/>
<dbReference type="NCBIfam" id="TIGR03413">
    <property type="entry name" value="GSH_gloB"/>
    <property type="match status" value="1"/>
</dbReference>
<comment type="function">
    <text evidence="7">Thiolesterase that catalyzes the hydrolysis of S-D-lactoyl-glutathione to form glutathione and D-lactic acid.</text>
</comment>
<dbReference type="GO" id="GO:0004416">
    <property type="term" value="F:hydroxyacylglutathione hydrolase activity"/>
    <property type="evidence" value="ECO:0007669"/>
    <property type="project" value="UniProtKB-UniRule"/>
</dbReference>
<dbReference type="AlphaFoldDB" id="A0A0T5Z0U1"/>
<evidence type="ECO:0000256" key="3">
    <source>
        <dbReference type="ARBA" id="ARBA00006759"/>
    </source>
</evidence>
<dbReference type="EMBL" id="LDXT01000049">
    <property type="protein sequence ID" value="KRT56466.1"/>
    <property type="molecule type" value="Genomic_DNA"/>
</dbReference>
<sequence>MLQIEPILAFDDNYIWMLSSEDSALVTLVDPGDETPVLERLQADGLQLGAILLTHHHYDHTGGVPELLQAYPGIPVYGPAGASINALDHPLREADRLELPGLGVTLEVMDVPGHTATHIAYLGEGALFCGDTLFAAGCGRVFDGTHEQLAHSLLRIAALPAETRIYCAHEYTLANLGFAEWVEPQSEAIKQRISDEQARRDRGLPTLPSTLQLELATNPFLRGDQAQVRTAAGRYAGHALTSPEAIFTALRNWKDREYD</sequence>
<name>A0A0T5Z0U1_9GAMM</name>
<keyword evidence="12" id="KW-1185">Reference proteome</keyword>
<evidence type="ECO:0000313" key="12">
    <source>
        <dbReference type="Proteomes" id="UP000051634"/>
    </source>
</evidence>
<dbReference type="GO" id="GO:0019243">
    <property type="term" value="P:methylglyoxal catabolic process to D-lactate via S-lactoyl-glutathione"/>
    <property type="evidence" value="ECO:0007669"/>
    <property type="project" value="UniProtKB-UniRule"/>
</dbReference>
<comment type="catalytic activity">
    <reaction evidence="1 7">
        <text>an S-(2-hydroxyacyl)glutathione + H2O = a 2-hydroxy carboxylate + glutathione + H(+)</text>
        <dbReference type="Rhea" id="RHEA:21864"/>
        <dbReference type="ChEBI" id="CHEBI:15377"/>
        <dbReference type="ChEBI" id="CHEBI:15378"/>
        <dbReference type="ChEBI" id="CHEBI:57925"/>
        <dbReference type="ChEBI" id="CHEBI:58896"/>
        <dbReference type="ChEBI" id="CHEBI:71261"/>
        <dbReference type="EC" id="3.1.2.6"/>
    </reaction>
</comment>
<feature type="binding site" evidence="7">
    <location>
        <position position="59"/>
    </location>
    <ligand>
        <name>Zn(2+)</name>
        <dbReference type="ChEBI" id="CHEBI:29105"/>
        <label>2</label>
    </ligand>
</feature>
<dbReference type="InterPro" id="IPR035680">
    <property type="entry name" value="Clx_II_MBL"/>
</dbReference>
<feature type="binding site" evidence="7">
    <location>
        <position position="57"/>
    </location>
    <ligand>
        <name>Zn(2+)</name>
        <dbReference type="ChEBI" id="CHEBI:29105"/>
        <label>1</label>
    </ligand>
</feature>
<dbReference type="Proteomes" id="UP000051276">
    <property type="component" value="Unassembled WGS sequence"/>
</dbReference>
<dbReference type="PIRSF" id="PIRSF005457">
    <property type="entry name" value="Glx"/>
    <property type="match status" value="1"/>
</dbReference>
<comment type="subunit">
    <text evidence="7">Monomer.</text>
</comment>
<accession>A0A0T5Z0U1</accession>
<keyword evidence="6 7" id="KW-0862">Zinc</keyword>
<dbReference type="STRING" id="54398.Ga0074115_1489"/>
<feature type="binding site" evidence="7">
    <location>
        <position position="60"/>
    </location>
    <ligand>
        <name>Zn(2+)</name>
        <dbReference type="ChEBI" id="CHEBI:29105"/>
        <label>2</label>
    </ligand>
</feature>
<organism evidence="9 12">
    <name type="scientific">endosymbiont of Ridgeia piscesae</name>
    <dbReference type="NCBI Taxonomy" id="54398"/>
    <lineage>
        <taxon>Bacteria</taxon>
        <taxon>Pseudomonadati</taxon>
        <taxon>Pseudomonadota</taxon>
        <taxon>Gammaproteobacteria</taxon>
        <taxon>sulfur-oxidizing symbionts</taxon>
    </lineage>
</organism>
<comment type="similarity">
    <text evidence="3 7">Belongs to the metallo-beta-lactamase superfamily. Glyoxalase II family.</text>
</comment>
<dbReference type="HAMAP" id="MF_01374">
    <property type="entry name" value="Glyoxalase_2"/>
    <property type="match status" value="1"/>
</dbReference>
<keyword evidence="5 7" id="KW-0378">Hydrolase</keyword>
<dbReference type="GO" id="GO:0046872">
    <property type="term" value="F:metal ion binding"/>
    <property type="evidence" value="ECO:0007669"/>
    <property type="project" value="UniProtKB-KW"/>
</dbReference>
<evidence type="ECO:0000256" key="5">
    <source>
        <dbReference type="ARBA" id="ARBA00022801"/>
    </source>
</evidence>
<feature type="binding site" evidence="7">
    <location>
        <position position="55"/>
    </location>
    <ligand>
        <name>Zn(2+)</name>
        <dbReference type="ChEBI" id="CHEBI:29105"/>
        <label>1</label>
    </ligand>
</feature>
<keyword evidence="4 7" id="KW-0479">Metal-binding</keyword>
<gene>
    <name evidence="7" type="primary">gloB</name>
    <name evidence="9" type="ORF">Ga0074115_1489</name>
    <name evidence="10" type="ORF">Ga0076813_11573</name>
</gene>
<evidence type="ECO:0000256" key="6">
    <source>
        <dbReference type="ARBA" id="ARBA00022833"/>
    </source>
</evidence>
<feature type="binding site" evidence="7">
    <location>
        <position position="169"/>
    </location>
    <ligand>
        <name>Zn(2+)</name>
        <dbReference type="ChEBI" id="CHEBI:29105"/>
        <label>2</label>
    </ligand>
</feature>
<comment type="pathway">
    <text evidence="2 7">Secondary metabolite metabolism; methylglyoxal degradation; (R)-lactate from methylglyoxal: step 2/2.</text>
</comment>
<dbReference type="InterPro" id="IPR050110">
    <property type="entry name" value="Glyoxalase_II_hydrolase"/>
</dbReference>
<reference evidence="11 12" key="1">
    <citation type="submission" date="2015-11" db="EMBL/GenBank/DDBJ databases">
        <title>The genome of Candidatus Endoriftia persephone in Ridgeia piscesae and population structure of the North Eastern Pacific vestimentiferan symbionts.</title>
        <authorList>
            <person name="Perez M."/>
            <person name="Juniper K.S."/>
        </authorList>
    </citation>
    <scope>NUCLEOTIDE SEQUENCE [LARGE SCALE GENOMIC DNA]</scope>
    <source>
        <strain evidence="10">Ind10</strain>
        <strain evidence="9">Ind11</strain>
    </source>
</reference>
<dbReference type="EMBL" id="LMXI01000537">
    <property type="protein sequence ID" value="KRT57447.1"/>
    <property type="molecule type" value="Genomic_DNA"/>
</dbReference>
<evidence type="ECO:0000313" key="10">
    <source>
        <dbReference type="EMBL" id="KRT57447.1"/>
    </source>
</evidence>
<feature type="domain" description="Metallo-beta-lactamase" evidence="8">
    <location>
        <begin position="12"/>
        <end position="169"/>
    </location>
</feature>
<dbReference type="Pfam" id="PF16123">
    <property type="entry name" value="HAGH_C"/>
    <property type="match status" value="1"/>
</dbReference>
<dbReference type="InterPro" id="IPR001279">
    <property type="entry name" value="Metallo-B-lactamas"/>
</dbReference>
<dbReference type="Proteomes" id="UP000051634">
    <property type="component" value="Unassembled WGS sequence"/>
</dbReference>
<proteinExistence type="inferred from homology"/>
<evidence type="ECO:0000256" key="4">
    <source>
        <dbReference type="ARBA" id="ARBA00022723"/>
    </source>
</evidence>
<dbReference type="SUPFAM" id="SSF56281">
    <property type="entry name" value="Metallo-hydrolase/oxidoreductase"/>
    <property type="match status" value="1"/>
</dbReference>
<dbReference type="Pfam" id="PF00753">
    <property type="entry name" value="Lactamase_B"/>
    <property type="match status" value="1"/>
</dbReference>
<dbReference type="EC" id="3.1.2.6" evidence="7"/>
<protein>
    <recommendedName>
        <fullName evidence="7">Hydroxyacylglutathione hydrolase</fullName>
        <ecNumber evidence="7">3.1.2.6</ecNumber>
    </recommendedName>
    <alternativeName>
        <fullName evidence="7">Glyoxalase II</fullName>
        <shortName evidence="7">Glx II</shortName>
    </alternativeName>
</protein>
<feature type="binding site" evidence="7">
    <location>
        <position position="131"/>
    </location>
    <ligand>
        <name>Zn(2+)</name>
        <dbReference type="ChEBI" id="CHEBI:29105"/>
        <label>1</label>
    </ligand>
</feature>
<dbReference type="PANTHER" id="PTHR43705:SF1">
    <property type="entry name" value="HYDROXYACYLGLUTATHIONE HYDROLASE GLOB"/>
    <property type="match status" value="1"/>
</dbReference>
<comment type="cofactor">
    <cofactor evidence="7">
        <name>Zn(2+)</name>
        <dbReference type="ChEBI" id="CHEBI:29105"/>
    </cofactor>
    <text evidence="7">Binds 2 Zn(2+) ions per subunit.</text>
</comment>
<dbReference type="PATRIC" id="fig|54398.3.peg.3045"/>
<feature type="binding site" evidence="7">
    <location>
        <position position="114"/>
    </location>
    <ligand>
        <name>Zn(2+)</name>
        <dbReference type="ChEBI" id="CHEBI:29105"/>
        <label>1</label>
    </ligand>
</feature>
<evidence type="ECO:0000259" key="8">
    <source>
        <dbReference type="SMART" id="SM00849"/>
    </source>
</evidence>
<evidence type="ECO:0000256" key="7">
    <source>
        <dbReference type="HAMAP-Rule" id="MF_01374"/>
    </source>
</evidence>
<evidence type="ECO:0000313" key="11">
    <source>
        <dbReference type="Proteomes" id="UP000051276"/>
    </source>
</evidence>
<feature type="binding site" evidence="7">
    <location>
        <position position="131"/>
    </location>
    <ligand>
        <name>Zn(2+)</name>
        <dbReference type="ChEBI" id="CHEBI:29105"/>
        <label>2</label>
    </ligand>
</feature>
<dbReference type="Gene3D" id="3.60.15.10">
    <property type="entry name" value="Ribonuclease Z/Hydroxyacylglutathione hydrolase-like"/>
    <property type="match status" value="1"/>
</dbReference>
<dbReference type="UniPathway" id="UPA00619">
    <property type="reaction ID" value="UER00676"/>
</dbReference>
<evidence type="ECO:0000256" key="1">
    <source>
        <dbReference type="ARBA" id="ARBA00001623"/>
    </source>
</evidence>
<dbReference type="InterPro" id="IPR032282">
    <property type="entry name" value="HAGH_C"/>
</dbReference>
<dbReference type="SMART" id="SM00849">
    <property type="entry name" value="Lactamase_B"/>
    <property type="match status" value="1"/>
</dbReference>
<dbReference type="PANTHER" id="PTHR43705">
    <property type="entry name" value="HYDROXYACYLGLUTATHIONE HYDROLASE"/>
    <property type="match status" value="1"/>
</dbReference>
<dbReference type="InterPro" id="IPR017782">
    <property type="entry name" value="Hydroxyacylglutathione_Hdrlase"/>
</dbReference>
<comment type="caution">
    <text evidence="9">The sequence shown here is derived from an EMBL/GenBank/DDBJ whole genome shotgun (WGS) entry which is preliminary data.</text>
</comment>
<dbReference type="RefSeq" id="WP_057956661.1">
    <property type="nucleotide sequence ID" value="NZ_KQ556946.1"/>
</dbReference>
<evidence type="ECO:0000256" key="2">
    <source>
        <dbReference type="ARBA" id="ARBA00004963"/>
    </source>
</evidence>
<dbReference type="CDD" id="cd07723">
    <property type="entry name" value="hydroxyacylglutathione_hydrolase_MBL-fold"/>
    <property type="match status" value="1"/>
</dbReference>
<evidence type="ECO:0000313" key="9">
    <source>
        <dbReference type="EMBL" id="KRT56466.1"/>
    </source>
</evidence>
<dbReference type="InterPro" id="IPR036866">
    <property type="entry name" value="RibonucZ/Hydroxyglut_hydro"/>
</dbReference>